<evidence type="ECO:0000259" key="6">
    <source>
        <dbReference type="PROSITE" id="PS50089"/>
    </source>
</evidence>
<name>A0ABD1JWH9_9TELE</name>
<evidence type="ECO:0000313" key="7">
    <source>
        <dbReference type="EMBL" id="KAL2091240.1"/>
    </source>
</evidence>
<proteinExistence type="predicted"/>
<protein>
    <recommendedName>
        <fullName evidence="6">RING-type domain-containing protein</fullName>
    </recommendedName>
</protein>
<evidence type="ECO:0000256" key="4">
    <source>
        <dbReference type="PROSITE-ProRule" id="PRU00175"/>
    </source>
</evidence>
<comment type="caution">
    <text evidence="7">The sequence shown here is derived from an EMBL/GenBank/DDBJ whole genome shotgun (WGS) entry which is preliminary data.</text>
</comment>
<organism evidence="7 8">
    <name type="scientific">Coilia grayii</name>
    <name type="common">Gray's grenadier anchovy</name>
    <dbReference type="NCBI Taxonomy" id="363190"/>
    <lineage>
        <taxon>Eukaryota</taxon>
        <taxon>Metazoa</taxon>
        <taxon>Chordata</taxon>
        <taxon>Craniata</taxon>
        <taxon>Vertebrata</taxon>
        <taxon>Euteleostomi</taxon>
        <taxon>Actinopterygii</taxon>
        <taxon>Neopterygii</taxon>
        <taxon>Teleostei</taxon>
        <taxon>Clupei</taxon>
        <taxon>Clupeiformes</taxon>
        <taxon>Clupeoidei</taxon>
        <taxon>Engraulidae</taxon>
        <taxon>Coilinae</taxon>
        <taxon>Coilia</taxon>
    </lineage>
</organism>
<dbReference type="Pfam" id="PF13445">
    <property type="entry name" value="zf-RING_UBOX"/>
    <property type="match status" value="1"/>
</dbReference>
<dbReference type="InterPro" id="IPR017907">
    <property type="entry name" value="Znf_RING_CS"/>
</dbReference>
<keyword evidence="8" id="KW-1185">Reference proteome</keyword>
<accession>A0ABD1JWH9</accession>
<dbReference type="InterPro" id="IPR013083">
    <property type="entry name" value="Znf_RING/FYVE/PHD"/>
</dbReference>
<dbReference type="Gene3D" id="3.30.40.10">
    <property type="entry name" value="Zinc/RING finger domain, C3HC4 (zinc finger)"/>
    <property type="match status" value="1"/>
</dbReference>
<dbReference type="GO" id="GO:0008270">
    <property type="term" value="F:zinc ion binding"/>
    <property type="evidence" value="ECO:0007669"/>
    <property type="project" value="UniProtKB-KW"/>
</dbReference>
<keyword evidence="2 4" id="KW-0863">Zinc-finger</keyword>
<dbReference type="Proteomes" id="UP001591681">
    <property type="component" value="Unassembled WGS sequence"/>
</dbReference>
<dbReference type="EMBL" id="JBHFQA010000011">
    <property type="protein sequence ID" value="KAL2091240.1"/>
    <property type="molecule type" value="Genomic_DNA"/>
</dbReference>
<keyword evidence="5" id="KW-1133">Transmembrane helix</keyword>
<dbReference type="PROSITE" id="PS00518">
    <property type="entry name" value="ZF_RING_1"/>
    <property type="match status" value="1"/>
</dbReference>
<dbReference type="AlphaFoldDB" id="A0ABD1JWH9"/>
<dbReference type="PROSITE" id="PS50089">
    <property type="entry name" value="ZF_RING_2"/>
    <property type="match status" value="1"/>
</dbReference>
<keyword evidence="5" id="KW-0812">Transmembrane</keyword>
<keyword evidence="5" id="KW-0472">Membrane</keyword>
<dbReference type="InterPro" id="IPR001841">
    <property type="entry name" value="Znf_RING"/>
</dbReference>
<evidence type="ECO:0000256" key="5">
    <source>
        <dbReference type="SAM" id="Phobius"/>
    </source>
</evidence>
<dbReference type="InterPro" id="IPR027370">
    <property type="entry name" value="Znf-RING_euk"/>
</dbReference>
<dbReference type="InterPro" id="IPR051435">
    <property type="entry name" value="RING_finger_E3_ubiq-ligases"/>
</dbReference>
<evidence type="ECO:0000256" key="3">
    <source>
        <dbReference type="ARBA" id="ARBA00022833"/>
    </source>
</evidence>
<dbReference type="SUPFAM" id="SSF57850">
    <property type="entry name" value="RING/U-box"/>
    <property type="match status" value="1"/>
</dbReference>
<feature type="domain" description="RING-type" evidence="6">
    <location>
        <begin position="32"/>
        <end position="90"/>
    </location>
</feature>
<dbReference type="PANTHER" id="PTHR22791:SF4">
    <property type="entry name" value="RING FINGER PROTEIN 223"/>
    <property type="match status" value="1"/>
</dbReference>
<dbReference type="PANTHER" id="PTHR22791">
    <property type="entry name" value="RING-TYPE DOMAIN-CONTAINING PROTEIN"/>
    <property type="match status" value="1"/>
</dbReference>
<sequence>MAFSGVWHTQGMLGPSSYSEYAGTPGDGQPECTICFSSYDNVFKTPKLLDCTHTFCLECLARMLAISDEFKKQVKKPGESGVHISCPVCRHPTAVPRNGPPALVTSKEVLESLPHHLQREEHVSMMGRRLCYLSPVQPTCICIDIGESKPETHAAAGQEGRGRRRRAWWRCPLSCWRFCASWKRQLLLLVFVLLLAAVLAWPLVCIINKRTLANCLCCGEPPETTTSPPVKPLLVSAFPL</sequence>
<keyword evidence="1" id="KW-0479">Metal-binding</keyword>
<evidence type="ECO:0000313" key="8">
    <source>
        <dbReference type="Proteomes" id="UP001591681"/>
    </source>
</evidence>
<feature type="transmembrane region" description="Helical" evidence="5">
    <location>
        <begin position="186"/>
        <end position="204"/>
    </location>
</feature>
<reference evidence="7 8" key="1">
    <citation type="submission" date="2024-09" db="EMBL/GenBank/DDBJ databases">
        <title>A chromosome-level genome assembly of Gray's grenadier anchovy, Coilia grayii.</title>
        <authorList>
            <person name="Fu Z."/>
        </authorList>
    </citation>
    <scope>NUCLEOTIDE SEQUENCE [LARGE SCALE GENOMIC DNA]</scope>
    <source>
        <strain evidence="7">G4</strain>
        <tissue evidence="7">Muscle</tissue>
    </source>
</reference>
<dbReference type="SMART" id="SM00184">
    <property type="entry name" value="RING"/>
    <property type="match status" value="1"/>
</dbReference>
<keyword evidence="3" id="KW-0862">Zinc</keyword>
<evidence type="ECO:0000256" key="1">
    <source>
        <dbReference type="ARBA" id="ARBA00022723"/>
    </source>
</evidence>
<gene>
    <name evidence="7" type="ORF">ACEWY4_013503</name>
</gene>
<evidence type="ECO:0000256" key="2">
    <source>
        <dbReference type="ARBA" id="ARBA00022771"/>
    </source>
</evidence>